<protein>
    <recommendedName>
        <fullName evidence="2">Right handed beta helix domain-containing protein</fullName>
    </recommendedName>
</protein>
<organism evidence="3 4">
    <name type="scientific">Flammeovirga pacifica</name>
    <dbReference type="NCBI Taxonomy" id="915059"/>
    <lineage>
        <taxon>Bacteria</taxon>
        <taxon>Pseudomonadati</taxon>
        <taxon>Bacteroidota</taxon>
        <taxon>Cytophagia</taxon>
        <taxon>Cytophagales</taxon>
        <taxon>Flammeovirgaceae</taxon>
        <taxon>Flammeovirga</taxon>
    </lineage>
</organism>
<dbReference type="AlphaFoldDB" id="A0A1S1YUD6"/>
<evidence type="ECO:0000313" key="3">
    <source>
        <dbReference type="EMBL" id="OHX64632.1"/>
    </source>
</evidence>
<keyword evidence="1" id="KW-0732">Signal</keyword>
<dbReference type="Gene3D" id="2.160.20.10">
    <property type="entry name" value="Single-stranded right-handed beta-helix, Pectin lyase-like"/>
    <property type="match status" value="2"/>
</dbReference>
<dbReference type="EMBL" id="JRYR02000002">
    <property type="protein sequence ID" value="OHX64632.1"/>
    <property type="molecule type" value="Genomic_DNA"/>
</dbReference>
<comment type="caution">
    <text evidence="3">The sequence shown here is derived from an EMBL/GenBank/DDBJ whole genome shotgun (WGS) entry which is preliminary data.</text>
</comment>
<dbReference type="InterPro" id="IPR012334">
    <property type="entry name" value="Pectin_lyas_fold"/>
</dbReference>
<dbReference type="InterPro" id="IPR011050">
    <property type="entry name" value="Pectin_lyase_fold/virulence"/>
</dbReference>
<evidence type="ECO:0000313" key="4">
    <source>
        <dbReference type="Proteomes" id="UP000179797"/>
    </source>
</evidence>
<dbReference type="Proteomes" id="UP000179797">
    <property type="component" value="Unassembled WGS sequence"/>
</dbReference>
<feature type="chain" id="PRO_5010196675" description="Right handed beta helix domain-containing protein" evidence="1">
    <location>
        <begin position="26"/>
        <end position="557"/>
    </location>
</feature>
<dbReference type="STRING" id="915059.NH26_23975"/>
<dbReference type="SMART" id="SM00710">
    <property type="entry name" value="PbH1"/>
    <property type="match status" value="6"/>
</dbReference>
<keyword evidence="4" id="KW-1185">Reference proteome</keyword>
<dbReference type="InterPro" id="IPR006626">
    <property type="entry name" value="PbH1"/>
</dbReference>
<sequence length="557" mass="61531">MKIKLNKTFQFLFFLILVTSNSIWATNIYIDAHGGNDTNDGESKSAPIKTLAKLSNIQLKANDKVFFANGGEYKGTINLKGLVGKKGKPILLTNYVSKTSPSDKLPHINGKGHDNAILIENAKFIQISNLKISANGGSFTKKKQNGMRCGVLINITEEGSYGFITLSNLRVEDVYLMKEGYKRGDREVFTPNGTQGYGWGIRILARKKGALLEKVVIDNCEVTNVSHTGIKITGTNKNIKDLKLTNNIVFKTGGPGMQMSNVEDGLVAKNSVNYSGNNDDSRKWGRGSGLWTWGCNKVLIEHNEFRNAHGPADSAGCHIDFNCSNVIVQYNISENNAGGFCEILGNNFNCAYRYNVSINDGHRVKKKGVASQEGKIFWLSGFNGKGKERKGPFNSYFYNNTIYVKDGQMAKVAIDRAAKGALIANNIFYIEGESKQVLGDQYKPEVEGELLIENIVFKNNLFLKASNWPLEASIQDEQPIIGDPKFVNKNGRNLLDFAPTNKDLVKGKGIQIIEIPKDKKGLYIGVEVKEDILGNPINGKPDLGAIQYNEQYSQTQK</sequence>
<feature type="signal peptide" evidence="1">
    <location>
        <begin position="1"/>
        <end position="25"/>
    </location>
</feature>
<dbReference type="InterPro" id="IPR039448">
    <property type="entry name" value="Beta_helix"/>
</dbReference>
<dbReference type="OrthoDB" id="976933at2"/>
<reference evidence="3 4" key="1">
    <citation type="journal article" date="2012" name="Int. J. Syst. Evol. Microbiol.">
        <title>Flammeovirga pacifica sp. nov., isolated from deep-sea sediment.</title>
        <authorList>
            <person name="Xu H."/>
            <person name="Fu Y."/>
            <person name="Yang N."/>
            <person name="Ding Z."/>
            <person name="Lai Q."/>
            <person name="Zeng R."/>
        </authorList>
    </citation>
    <scope>NUCLEOTIDE SEQUENCE [LARGE SCALE GENOMIC DNA]</scope>
    <source>
        <strain evidence="4">DSM 24597 / LMG 26175 / WPAGA1</strain>
    </source>
</reference>
<gene>
    <name evidence="3" type="ORF">NH26_23975</name>
</gene>
<dbReference type="SUPFAM" id="SSF51126">
    <property type="entry name" value="Pectin lyase-like"/>
    <property type="match status" value="1"/>
</dbReference>
<proteinExistence type="predicted"/>
<evidence type="ECO:0000256" key="1">
    <source>
        <dbReference type="SAM" id="SignalP"/>
    </source>
</evidence>
<name>A0A1S1YUD6_FLAPC</name>
<accession>A0A1S1YUD6</accession>
<dbReference type="Pfam" id="PF13229">
    <property type="entry name" value="Beta_helix"/>
    <property type="match status" value="1"/>
</dbReference>
<dbReference type="RefSeq" id="WP_044217215.1">
    <property type="nucleotide sequence ID" value="NZ_JRYR02000002.1"/>
</dbReference>
<evidence type="ECO:0000259" key="2">
    <source>
        <dbReference type="Pfam" id="PF13229"/>
    </source>
</evidence>
<feature type="domain" description="Right handed beta helix" evidence="2">
    <location>
        <begin position="215"/>
        <end position="350"/>
    </location>
</feature>